<evidence type="ECO:0000313" key="1">
    <source>
        <dbReference type="EMBL" id="STO93762.1"/>
    </source>
</evidence>
<dbReference type="EMBL" id="UGHS01000004">
    <property type="protein sequence ID" value="STO93762.1"/>
    <property type="molecule type" value="Genomic_DNA"/>
</dbReference>
<gene>
    <name evidence="1" type="ORF">NCTC13335_01674</name>
</gene>
<reference evidence="1 2" key="1">
    <citation type="submission" date="2018-06" db="EMBL/GenBank/DDBJ databases">
        <authorList>
            <consortium name="Pathogen Informatics"/>
            <person name="Doyle S."/>
        </authorList>
    </citation>
    <scope>NUCLEOTIDE SEQUENCE [LARGE SCALE GENOMIC DNA]</scope>
    <source>
        <strain evidence="1 2">NCTC13335</strain>
    </source>
</reference>
<protein>
    <submittedName>
        <fullName evidence="1">Uncharacterized protein</fullName>
    </submittedName>
</protein>
<name>A0A377J026_9PAST</name>
<dbReference type="AlphaFoldDB" id="A0A377J026"/>
<organism evidence="1 2">
    <name type="scientific">Haemophilus pittmaniae</name>
    <dbReference type="NCBI Taxonomy" id="249188"/>
    <lineage>
        <taxon>Bacteria</taxon>
        <taxon>Pseudomonadati</taxon>
        <taxon>Pseudomonadota</taxon>
        <taxon>Gammaproteobacteria</taxon>
        <taxon>Pasteurellales</taxon>
        <taxon>Pasteurellaceae</taxon>
        <taxon>Haemophilus</taxon>
    </lineage>
</organism>
<dbReference type="Proteomes" id="UP000255264">
    <property type="component" value="Unassembled WGS sequence"/>
</dbReference>
<proteinExistence type="predicted"/>
<accession>A0A377J026</accession>
<keyword evidence="2" id="KW-1185">Reference proteome</keyword>
<evidence type="ECO:0000313" key="2">
    <source>
        <dbReference type="Proteomes" id="UP000255264"/>
    </source>
</evidence>
<sequence>MNTYRRTKAHLSIAKENILFKNTVKSPQKRAKNKMKIKEKLIA</sequence>